<dbReference type="InterPro" id="IPR001245">
    <property type="entry name" value="Ser-Thr/Tyr_kinase_cat_dom"/>
</dbReference>
<dbReference type="Gramene" id="EFJ18603">
    <property type="protein sequence ID" value="EFJ18603"/>
    <property type="gene ID" value="SELMODRAFT_112289"/>
</dbReference>
<evidence type="ECO:0000259" key="21">
    <source>
        <dbReference type="PROSITE" id="PS50011"/>
    </source>
</evidence>
<proteinExistence type="inferred from homology"/>
<evidence type="ECO:0000256" key="15">
    <source>
        <dbReference type="ARBA" id="ARBA00023180"/>
    </source>
</evidence>
<evidence type="ECO:0000256" key="1">
    <source>
        <dbReference type="ARBA" id="ARBA00004167"/>
    </source>
</evidence>
<dbReference type="InterPro" id="IPR032675">
    <property type="entry name" value="LRR_dom_sf"/>
</dbReference>
<dbReference type="FunFam" id="1.10.510.10:FF:000309">
    <property type="entry name" value="Leucine-rich repeat receptor-like protein kinase"/>
    <property type="match status" value="1"/>
</dbReference>
<dbReference type="InterPro" id="IPR000719">
    <property type="entry name" value="Prot_kinase_dom"/>
</dbReference>
<evidence type="ECO:0000256" key="9">
    <source>
        <dbReference type="ARBA" id="ARBA00022741"/>
    </source>
</evidence>
<dbReference type="GO" id="GO:0005524">
    <property type="term" value="F:ATP binding"/>
    <property type="evidence" value="ECO:0007669"/>
    <property type="project" value="UniProtKB-UniRule"/>
</dbReference>
<keyword evidence="5" id="KW-0433">Leucine-rich repeat</keyword>
<keyword evidence="7 19" id="KW-0812">Transmembrane</keyword>
<evidence type="ECO:0000256" key="20">
    <source>
        <dbReference type="SAM" id="SignalP"/>
    </source>
</evidence>
<evidence type="ECO:0000256" key="4">
    <source>
        <dbReference type="ARBA" id="ARBA00022527"/>
    </source>
</evidence>
<evidence type="ECO:0000256" key="10">
    <source>
        <dbReference type="ARBA" id="ARBA00022777"/>
    </source>
</evidence>
<dbReference type="InterPro" id="IPR011009">
    <property type="entry name" value="Kinase-like_dom_sf"/>
</dbReference>
<dbReference type="Pfam" id="PF00560">
    <property type="entry name" value="LRR_1"/>
    <property type="match status" value="3"/>
</dbReference>
<keyword evidence="15" id="KW-0325">Glycoprotein</keyword>
<evidence type="ECO:0000256" key="11">
    <source>
        <dbReference type="ARBA" id="ARBA00022840"/>
    </source>
</evidence>
<dbReference type="KEGG" id="smo:SELMODRAFT_112289"/>
<evidence type="ECO:0000256" key="19">
    <source>
        <dbReference type="SAM" id="Phobius"/>
    </source>
</evidence>
<dbReference type="eggNOG" id="ENOG502QSSB">
    <property type="taxonomic scope" value="Eukaryota"/>
</dbReference>
<evidence type="ECO:0000256" key="13">
    <source>
        <dbReference type="ARBA" id="ARBA00023136"/>
    </source>
</evidence>
<evidence type="ECO:0000256" key="7">
    <source>
        <dbReference type="ARBA" id="ARBA00022692"/>
    </source>
</evidence>
<dbReference type="EC" id="2.7.11.1" evidence="3"/>
<dbReference type="PANTHER" id="PTHR48007:SF86">
    <property type="entry name" value="(WILD MALAYSIAN BANANA) HYPOTHETICAL PROTEIN"/>
    <property type="match status" value="1"/>
</dbReference>
<feature type="binding site" evidence="18">
    <location>
        <position position="324"/>
    </location>
    <ligand>
        <name>ATP</name>
        <dbReference type="ChEBI" id="CHEBI:30616"/>
    </ligand>
</feature>
<comment type="catalytic activity">
    <reaction evidence="17">
        <text>L-seryl-[protein] + ATP = O-phospho-L-seryl-[protein] + ADP + H(+)</text>
        <dbReference type="Rhea" id="RHEA:17989"/>
        <dbReference type="Rhea" id="RHEA-COMP:9863"/>
        <dbReference type="Rhea" id="RHEA-COMP:11604"/>
        <dbReference type="ChEBI" id="CHEBI:15378"/>
        <dbReference type="ChEBI" id="CHEBI:29999"/>
        <dbReference type="ChEBI" id="CHEBI:30616"/>
        <dbReference type="ChEBI" id="CHEBI:83421"/>
        <dbReference type="ChEBI" id="CHEBI:456216"/>
        <dbReference type="EC" id="2.7.11.1"/>
    </reaction>
</comment>
<evidence type="ECO:0000256" key="6">
    <source>
        <dbReference type="ARBA" id="ARBA00022679"/>
    </source>
</evidence>
<dbReference type="SUPFAM" id="SSF56112">
    <property type="entry name" value="Protein kinase-like (PK-like)"/>
    <property type="match status" value="1"/>
</dbReference>
<evidence type="ECO:0000256" key="16">
    <source>
        <dbReference type="ARBA" id="ARBA00047899"/>
    </source>
</evidence>
<keyword evidence="20" id="KW-0732">Signal</keyword>
<evidence type="ECO:0000256" key="8">
    <source>
        <dbReference type="ARBA" id="ARBA00022737"/>
    </source>
</evidence>
<feature type="domain" description="Protein kinase" evidence="21">
    <location>
        <begin position="296"/>
        <end position="568"/>
    </location>
</feature>
<keyword evidence="4" id="KW-0723">Serine/threonine-protein kinase</keyword>
<evidence type="ECO:0000313" key="22">
    <source>
        <dbReference type="EMBL" id="EFJ18603.1"/>
    </source>
</evidence>
<dbReference type="SUPFAM" id="SSF52058">
    <property type="entry name" value="L domain-like"/>
    <property type="match status" value="1"/>
</dbReference>
<protein>
    <recommendedName>
        <fullName evidence="3">non-specific serine/threonine protein kinase</fullName>
        <ecNumber evidence="3">2.7.11.1</ecNumber>
    </recommendedName>
</protein>
<dbReference type="PANTHER" id="PTHR48007">
    <property type="entry name" value="LEUCINE-RICH REPEAT RECEPTOR-LIKE PROTEIN KINASE PXC1"/>
    <property type="match status" value="1"/>
</dbReference>
<dbReference type="InParanoid" id="D8SAI4"/>
<evidence type="ECO:0000256" key="3">
    <source>
        <dbReference type="ARBA" id="ARBA00012513"/>
    </source>
</evidence>
<dbReference type="FunFam" id="3.30.200.20:FF:000428">
    <property type="entry name" value="Inactive LRR receptor-like serine/threonine-protein kinase BIR2"/>
    <property type="match status" value="1"/>
</dbReference>
<dbReference type="Gene3D" id="1.10.510.10">
    <property type="entry name" value="Transferase(Phosphotransferase) domain 1"/>
    <property type="match status" value="1"/>
</dbReference>
<keyword evidence="6" id="KW-0808">Transferase</keyword>
<accession>D8SAI4</accession>
<evidence type="ECO:0000256" key="14">
    <source>
        <dbReference type="ARBA" id="ARBA00023170"/>
    </source>
</evidence>
<keyword evidence="14" id="KW-0675">Receptor</keyword>
<dbReference type="FunFam" id="3.80.10.10:FF:000111">
    <property type="entry name" value="LRR receptor-like serine/threonine-protein kinase ERECTA"/>
    <property type="match status" value="1"/>
</dbReference>
<dbReference type="Gene3D" id="3.80.10.10">
    <property type="entry name" value="Ribonuclease Inhibitor"/>
    <property type="match status" value="1"/>
</dbReference>
<evidence type="ECO:0000313" key="23">
    <source>
        <dbReference type="Proteomes" id="UP000001514"/>
    </source>
</evidence>
<feature type="transmembrane region" description="Helical" evidence="19">
    <location>
        <begin position="219"/>
        <end position="244"/>
    </location>
</feature>
<dbReference type="Gene3D" id="3.30.200.20">
    <property type="entry name" value="Phosphorylase Kinase, domain 1"/>
    <property type="match status" value="1"/>
</dbReference>
<evidence type="ECO:0000256" key="17">
    <source>
        <dbReference type="ARBA" id="ARBA00048679"/>
    </source>
</evidence>
<keyword evidence="8" id="KW-0677">Repeat</keyword>
<evidence type="ECO:0000256" key="2">
    <source>
        <dbReference type="ARBA" id="ARBA00009592"/>
    </source>
</evidence>
<keyword evidence="23" id="KW-1185">Reference proteome</keyword>
<dbReference type="GO" id="GO:0004674">
    <property type="term" value="F:protein serine/threonine kinase activity"/>
    <property type="evidence" value="ECO:0007669"/>
    <property type="project" value="UniProtKB-KW"/>
</dbReference>
<feature type="chain" id="PRO_5003122557" description="non-specific serine/threonine protein kinase" evidence="20">
    <location>
        <begin position="24"/>
        <end position="604"/>
    </location>
</feature>
<dbReference type="OMA" id="FMSEMAT"/>
<dbReference type="Proteomes" id="UP000001514">
    <property type="component" value="Unassembled WGS sequence"/>
</dbReference>
<dbReference type="InterPro" id="IPR013210">
    <property type="entry name" value="LRR_N_plant-typ"/>
</dbReference>
<sequence>MEAARAGLSSILVIALLLEVISCQSDVECLREFKSSFRDPMRFLDSWVFPPTSNICNFAGITCLHPNDSRVYGISLPGSGFTGEFPRGLDKCSSLTTLDLSQNELSGSIPANVCSILPYLVAFDIHENSFSGSIDTSFNNCTYLNNLDLSQNRFSGPIPGQIGVLPRLTKFDVSNNQFSGPIPSSFLGRNFPSSAFASNPGLCGQPLRNQCSGKKKTSAALIAGIAAGGVLALVGAAVAFICFFPVRVRPIKGGGARDEHKWAKRIRAPQSVTVSLFEKPLTKLKLTDLMAATNDFSPENVIGSGRTGVIYKATLQDGSVLAIKRLKLSAHADKQFKSEMEILGKLKHRNLVPLLGYCVADAEKLLVYKYMPNGSLKDWLHGTGEFTLDWPKRLRVAVGAARGLAWLHHSCNPRIIHRNISASSILLDEDFEARITDFGLARLMNPVDTHISTFVNGDFGDVGHVAPEYLRTLVATARGDVYSFGVVLLQLTTGQKPVEVVSEDGFRGNLVDWVGMQSQNGTLGSVIQSSLKGAEVDAEQMQFLKIAISCVAANPKERPSSYEVYQLLRAVGQKYHFSDQNDEIPLVDSTGIDCDELIAASRSG</sequence>
<dbReference type="PROSITE" id="PS50011">
    <property type="entry name" value="PROTEIN_KINASE_DOM"/>
    <property type="match status" value="1"/>
</dbReference>
<keyword evidence="13 19" id="KW-0472">Membrane</keyword>
<comment type="subcellular location">
    <subcellularLocation>
        <location evidence="1">Membrane</location>
        <topology evidence="1">Single-pass membrane protein</topology>
    </subcellularLocation>
</comment>
<dbReference type="OrthoDB" id="2151624at2759"/>
<keyword evidence="10" id="KW-0418">Kinase</keyword>
<dbReference type="Pfam" id="PF07714">
    <property type="entry name" value="PK_Tyr_Ser-Thr"/>
    <property type="match status" value="1"/>
</dbReference>
<dbReference type="PROSITE" id="PS00107">
    <property type="entry name" value="PROTEIN_KINASE_ATP"/>
    <property type="match status" value="1"/>
</dbReference>
<dbReference type="Pfam" id="PF08263">
    <property type="entry name" value="LRRNT_2"/>
    <property type="match status" value="1"/>
</dbReference>
<dbReference type="InterPro" id="IPR046959">
    <property type="entry name" value="PRK1-6/SRF4-like"/>
</dbReference>
<keyword evidence="11 18" id="KW-0067">ATP-binding</keyword>
<gene>
    <name evidence="22" type="ORF">SELMODRAFT_112289</name>
</gene>
<name>D8SAI4_SELML</name>
<dbReference type="AlphaFoldDB" id="D8SAI4"/>
<evidence type="ECO:0000256" key="5">
    <source>
        <dbReference type="ARBA" id="ARBA00022614"/>
    </source>
</evidence>
<evidence type="ECO:0000256" key="12">
    <source>
        <dbReference type="ARBA" id="ARBA00022989"/>
    </source>
</evidence>
<dbReference type="InterPro" id="IPR017441">
    <property type="entry name" value="Protein_kinase_ATP_BS"/>
</dbReference>
<comment type="similarity">
    <text evidence="2">Belongs to the RLP family.</text>
</comment>
<dbReference type="FunCoup" id="D8SAI4">
    <property type="interactions" value="1064"/>
</dbReference>
<organism evidence="23">
    <name type="scientific">Selaginella moellendorffii</name>
    <name type="common">Spikemoss</name>
    <dbReference type="NCBI Taxonomy" id="88036"/>
    <lineage>
        <taxon>Eukaryota</taxon>
        <taxon>Viridiplantae</taxon>
        <taxon>Streptophyta</taxon>
        <taxon>Embryophyta</taxon>
        <taxon>Tracheophyta</taxon>
        <taxon>Lycopodiopsida</taxon>
        <taxon>Selaginellales</taxon>
        <taxon>Selaginellaceae</taxon>
        <taxon>Selaginella</taxon>
    </lineage>
</organism>
<keyword evidence="12 19" id="KW-1133">Transmembrane helix</keyword>
<dbReference type="EMBL" id="GL377609">
    <property type="protein sequence ID" value="EFJ18603.1"/>
    <property type="molecule type" value="Genomic_DNA"/>
</dbReference>
<dbReference type="GO" id="GO:0016020">
    <property type="term" value="C:membrane"/>
    <property type="evidence" value="ECO:0007669"/>
    <property type="project" value="UniProtKB-SubCell"/>
</dbReference>
<reference evidence="22 23" key="1">
    <citation type="journal article" date="2011" name="Science">
        <title>The Selaginella genome identifies genetic changes associated with the evolution of vascular plants.</title>
        <authorList>
            <person name="Banks J.A."/>
            <person name="Nishiyama T."/>
            <person name="Hasebe M."/>
            <person name="Bowman J.L."/>
            <person name="Gribskov M."/>
            <person name="dePamphilis C."/>
            <person name="Albert V.A."/>
            <person name="Aono N."/>
            <person name="Aoyama T."/>
            <person name="Ambrose B.A."/>
            <person name="Ashton N.W."/>
            <person name="Axtell M.J."/>
            <person name="Barker E."/>
            <person name="Barker M.S."/>
            <person name="Bennetzen J.L."/>
            <person name="Bonawitz N.D."/>
            <person name="Chapple C."/>
            <person name="Cheng C."/>
            <person name="Correa L.G."/>
            <person name="Dacre M."/>
            <person name="DeBarry J."/>
            <person name="Dreyer I."/>
            <person name="Elias M."/>
            <person name="Engstrom E.M."/>
            <person name="Estelle M."/>
            <person name="Feng L."/>
            <person name="Finet C."/>
            <person name="Floyd S.K."/>
            <person name="Frommer W.B."/>
            <person name="Fujita T."/>
            <person name="Gramzow L."/>
            <person name="Gutensohn M."/>
            <person name="Harholt J."/>
            <person name="Hattori M."/>
            <person name="Heyl A."/>
            <person name="Hirai T."/>
            <person name="Hiwatashi Y."/>
            <person name="Ishikawa M."/>
            <person name="Iwata M."/>
            <person name="Karol K.G."/>
            <person name="Koehler B."/>
            <person name="Kolukisaoglu U."/>
            <person name="Kubo M."/>
            <person name="Kurata T."/>
            <person name="Lalonde S."/>
            <person name="Li K."/>
            <person name="Li Y."/>
            <person name="Litt A."/>
            <person name="Lyons E."/>
            <person name="Manning G."/>
            <person name="Maruyama T."/>
            <person name="Michael T.P."/>
            <person name="Mikami K."/>
            <person name="Miyazaki S."/>
            <person name="Morinaga S."/>
            <person name="Murata T."/>
            <person name="Mueller-Roeber B."/>
            <person name="Nelson D.R."/>
            <person name="Obara M."/>
            <person name="Oguri Y."/>
            <person name="Olmstead R.G."/>
            <person name="Onodera N."/>
            <person name="Petersen B.L."/>
            <person name="Pils B."/>
            <person name="Prigge M."/>
            <person name="Rensing S.A."/>
            <person name="Riano-Pachon D.M."/>
            <person name="Roberts A.W."/>
            <person name="Sato Y."/>
            <person name="Scheller H.V."/>
            <person name="Schulz B."/>
            <person name="Schulz C."/>
            <person name="Shakirov E.V."/>
            <person name="Shibagaki N."/>
            <person name="Shinohara N."/>
            <person name="Shippen D.E."/>
            <person name="Soerensen I."/>
            <person name="Sotooka R."/>
            <person name="Sugimoto N."/>
            <person name="Sugita M."/>
            <person name="Sumikawa N."/>
            <person name="Tanurdzic M."/>
            <person name="Theissen G."/>
            <person name="Ulvskov P."/>
            <person name="Wakazuki S."/>
            <person name="Weng J.K."/>
            <person name="Willats W.W."/>
            <person name="Wipf D."/>
            <person name="Wolf P.G."/>
            <person name="Yang L."/>
            <person name="Zimmer A.D."/>
            <person name="Zhu Q."/>
            <person name="Mitros T."/>
            <person name="Hellsten U."/>
            <person name="Loque D."/>
            <person name="Otillar R."/>
            <person name="Salamov A."/>
            <person name="Schmutz J."/>
            <person name="Shapiro H."/>
            <person name="Lindquist E."/>
            <person name="Lucas S."/>
            <person name="Rokhsar D."/>
            <person name="Grigoriev I.V."/>
        </authorList>
    </citation>
    <scope>NUCLEOTIDE SEQUENCE [LARGE SCALE GENOMIC DNA]</scope>
</reference>
<dbReference type="HOGENOM" id="CLU_000288_92_6_1"/>
<comment type="catalytic activity">
    <reaction evidence="16">
        <text>L-threonyl-[protein] + ATP = O-phospho-L-threonyl-[protein] + ADP + H(+)</text>
        <dbReference type="Rhea" id="RHEA:46608"/>
        <dbReference type="Rhea" id="RHEA-COMP:11060"/>
        <dbReference type="Rhea" id="RHEA-COMP:11605"/>
        <dbReference type="ChEBI" id="CHEBI:15378"/>
        <dbReference type="ChEBI" id="CHEBI:30013"/>
        <dbReference type="ChEBI" id="CHEBI:30616"/>
        <dbReference type="ChEBI" id="CHEBI:61977"/>
        <dbReference type="ChEBI" id="CHEBI:456216"/>
        <dbReference type="EC" id="2.7.11.1"/>
    </reaction>
</comment>
<keyword evidence="9 18" id="KW-0547">Nucleotide-binding</keyword>
<dbReference type="CDD" id="cd14066">
    <property type="entry name" value="STKc_IRAK"/>
    <property type="match status" value="1"/>
</dbReference>
<evidence type="ECO:0000256" key="18">
    <source>
        <dbReference type="PROSITE-ProRule" id="PRU10141"/>
    </source>
</evidence>
<dbReference type="InterPro" id="IPR001611">
    <property type="entry name" value="Leu-rich_rpt"/>
</dbReference>
<feature type="signal peptide" evidence="20">
    <location>
        <begin position="1"/>
        <end position="23"/>
    </location>
</feature>